<protein>
    <recommendedName>
        <fullName evidence="4">Beta-lactamase-related domain-containing protein</fullName>
    </recommendedName>
</protein>
<reference evidence="5" key="2">
    <citation type="submission" date="2016-01" db="EMBL/GenBank/DDBJ databases">
        <authorList>
            <person name="Hong K.W."/>
        </authorList>
    </citation>
    <scope>NUCLEOTIDE SEQUENCE</scope>
    <source>
        <strain evidence="5">M40</strain>
    </source>
</reference>
<reference evidence="6 8" key="3">
    <citation type="submission" date="2017-04" db="EMBL/GenBank/DDBJ databases">
        <title>Kefir bacterial isolates.</title>
        <authorList>
            <person name="Kim Y."/>
            <person name="Blasche S."/>
            <person name="Patil K.R."/>
        </authorList>
    </citation>
    <scope>NUCLEOTIDE SEQUENCE [LARGE SCALE GENOMIC DNA]</scope>
    <source>
        <strain evidence="6 8">OG2</strain>
    </source>
</reference>
<evidence type="ECO:0000313" key="6">
    <source>
        <dbReference type="EMBL" id="PAK96736.1"/>
    </source>
</evidence>
<reference evidence="7" key="1">
    <citation type="submission" date="2016-01" db="EMBL/GenBank/DDBJ databases">
        <title>Draft genome of Chromobacterium sp. F49.</title>
        <authorList>
            <person name="Hong K.W."/>
        </authorList>
    </citation>
    <scope>NUCLEOTIDE SEQUENCE [LARGE SCALE GENOMIC DNA]</scope>
    <source>
        <strain evidence="7">M40</strain>
    </source>
</reference>
<dbReference type="PANTHER" id="PTHR22935:SF95">
    <property type="entry name" value="BETA-LACTAMASE-LIKE 1-RELATED"/>
    <property type="match status" value="1"/>
</dbReference>
<keyword evidence="3" id="KW-1133">Transmembrane helix</keyword>
<evidence type="ECO:0000313" key="7">
    <source>
        <dbReference type="Proteomes" id="UP000076612"/>
    </source>
</evidence>
<dbReference type="PANTHER" id="PTHR22935">
    <property type="entry name" value="PENICILLIN-BINDING PROTEIN"/>
    <property type="match status" value="1"/>
</dbReference>
<dbReference type="RefSeq" id="WP_009376644.1">
    <property type="nucleotide sequence ID" value="NZ_CBDRLP010000004.1"/>
</dbReference>
<evidence type="ECO:0000256" key="2">
    <source>
        <dbReference type="SAM" id="MobiDB-lite"/>
    </source>
</evidence>
<evidence type="ECO:0000256" key="1">
    <source>
        <dbReference type="ARBA" id="ARBA00038473"/>
    </source>
</evidence>
<feature type="domain" description="Beta-lactamase-related" evidence="4">
    <location>
        <begin position="71"/>
        <end position="356"/>
    </location>
</feature>
<dbReference type="STRING" id="33889.AVW13_08550"/>
<dbReference type="InterPro" id="IPR051478">
    <property type="entry name" value="Beta-lactamase-like_AB/R"/>
</dbReference>
<comment type="caution">
    <text evidence="6">The sequence shown here is derived from an EMBL/GenBank/DDBJ whole genome shotgun (WGS) entry which is preliminary data.</text>
</comment>
<dbReference type="Proteomes" id="UP000076612">
    <property type="component" value="Unassembled WGS sequence"/>
</dbReference>
<keyword evidence="3" id="KW-0812">Transmembrane</keyword>
<organism evidence="6 8">
    <name type="scientific">Brevibacterium casei</name>
    <dbReference type="NCBI Taxonomy" id="33889"/>
    <lineage>
        <taxon>Bacteria</taxon>
        <taxon>Bacillati</taxon>
        <taxon>Actinomycetota</taxon>
        <taxon>Actinomycetes</taxon>
        <taxon>Micrococcales</taxon>
        <taxon>Brevibacteriaceae</taxon>
        <taxon>Brevibacterium</taxon>
    </lineage>
</organism>
<feature type="region of interest" description="Disordered" evidence="2">
    <location>
        <begin position="364"/>
        <end position="390"/>
    </location>
</feature>
<dbReference type="SUPFAM" id="SSF56601">
    <property type="entry name" value="beta-lactamase/transpeptidase-like"/>
    <property type="match status" value="1"/>
</dbReference>
<dbReference type="InterPro" id="IPR012338">
    <property type="entry name" value="Beta-lactam/transpept-like"/>
</dbReference>
<dbReference type="Proteomes" id="UP000216867">
    <property type="component" value="Unassembled WGS sequence"/>
</dbReference>
<proteinExistence type="inferred from homology"/>
<feature type="transmembrane region" description="Helical" evidence="3">
    <location>
        <begin position="21"/>
        <end position="40"/>
    </location>
</feature>
<dbReference type="InterPro" id="IPR001466">
    <property type="entry name" value="Beta-lactam-related"/>
</dbReference>
<evidence type="ECO:0000313" key="5">
    <source>
        <dbReference type="EMBL" id="KZE21505.1"/>
    </source>
</evidence>
<keyword evidence="3" id="KW-0472">Membrane</keyword>
<comment type="similarity">
    <text evidence="1">Belongs to the beta-lactamase family.</text>
</comment>
<dbReference type="EMBL" id="NCWY01000002">
    <property type="protein sequence ID" value="PAK96736.1"/>
    <property type="molecule type" value="Genomic_DNA"/>
</dbReference>
<dbReference type="EMBL" id="LQQR01000013">
    <property type="protein sequence ID" value="KZE21505.1"/>
    <property type="molecule type" value="Genomic_DNA"/>
</dbReference>
<evidence type="ECO:0000256" key="3">
    <source>
        <dbReference type="SAM" id="Phobius"/>
    </source>
</evidence>
<name>A0A161S853_9MICO</name>
<dbReference type="AlphaFoldDB" id="A0A161S853"/>
<sequence length="390" mass="40687">MTAPTDTGPHTQTGHPPRRRILPVVIAASVALALLLITPFPRGFQGEVTGDPALMDAAAEALGSGHWNHLAVVRVNGDTVTEAGTGADGRTQFEIGSITKTFTAALFADAIERGEVEESTRLGEVWPELDGDVAEVTLGAIATQRSGLPRQEPAPSVGDGLATVLAGYLHTDPYRGDVTDLVRALDKVDVSDTEPEYSNFGFAVLGQALAEVAGRSYADLIRERITQPLGMDDTFVPSSAKGLSHGLTSSGLPAAPWTLGASAPAGAIRSTPRDMAIWLQATMAGTAPGAAASEPREDFDETDRIGWAWMTTTNRTPNITWHNGGTGGYRSFLGFDRGSGTGIIVLSDSANSVDKAIDLISEKAAGRAAERAAGQAMPGSRSAAEKGQSR</sequence>
<accession>A0A161S853</accession>
<dbReference type="Pfam" id="PF00144">
    <property type="entry name" value="Beta-lactamase"/>
    <property type="match status" value="1"/>
</dbReference>
<dbReference type="Gene3D" id="3.40.710.10">
    <property type="entry name" value="DD-peptidase/beta-lactamase superfamily"/>
    <property type="match status" value="1"/>
</dbReference>
<evidence type="ECO:0000313" key="8">
    <source>
        <dbReference type="Proteomes" id="UP000216867"/>
    </source>
</evidence>
<gene>
    <name evidence="5" type="ORF">AVW13_08550</name>
    <name evidence="6" type="ORF">B8X04_02185</name>
</gene>
<evidence type="ECO:0000259" key="4">
    <source>
        <dbReference type="Pfam" id="PF00144"/>
    </source>
</evidence>